<dbReference type="CDD" id="cd22611">
    <property type="entry name" value="Kunitz_eppin"/>
    <property type="match status" value="1"/>
</dbReference>
<accession>A0A1S3ES51</accession>
<feature type="chain" id="PRO_5010222689" evidence="7">
    <location>
        <begin position="22"/>
        <end position="132"/>
    </location>
</feature>
<dbReference type="PROSITE" id="PS50279">
    <property type="entry name" value="BPTI_KUNITZ_2"/>
    <property type="match status" value="1"/>
</dbReference>
<dbReference type="GO" id="GO:0042742">
    <property type="term" value="P:defense response to bacterium"/>
    <property type="evidence" value="ECO:0007669"/>
    <property type="project" value="Ensembl"/>
</dbReference>
<protein>
    <submittedName>
        <fullName evidence="11">Eppin-like</fullName>
    </submittedName>
</protein>
<dbReference type="Gene3D" id="4.10.75.10">
    <property type="entry name" value="Elafin-like"/>
    <property type="match status" value="1"/>
</dbReference>
<dbReference type="Proteomes" id="UP000081671">
    <property type="component" value="Unplaced"/>
</dbReference>
<dbReference type="InterPro" id="IPR036880">
    <property type="entry name" value="Kunitz_BPTI_sf"/>
</dbReference>
<keyword evidence="5" id="KW-0722">Serine protease inhibitor</keyword>
<dbReference type="SMART" id="SM00217">
    <property type="entry name" value="WAP"/>
    <property type="match status" value="1"/>
</dbReference>
<dbReference type="RefSeq" id="XP_012866267.1">
    <property type="nucleotide sequence ID" value="XM_013010813.1"/>
</dbReference>
<dbReference type="Pfam" id="PF00014">
    <property type="entry name" value="Kunitz_BPTI"/>
    <property type="match status" value="1"/>
</dbReference>
<dbReference type="SMART" id="SM00131">
    <property type="entry name" value="KU"/>
    <property type="match status" value="1"/>
</dbReference>
<keyword evidence="6" id="KW-1015">Disulfide bond</keyword>
<keyword evidence="4 7" id="KW-0732">Signal</keyword>
<comment type="subcellular location">
    <subcellularLocation>
        <location evidence="1">Secreted</location>
    </subcellularLocation>
</comment>
<dbReference type="InParanoid" id="A0A1S3ES51"/>
<dbReference type="PANTHER" id="PTHR46751:SF2">
    <property type="entry name" value="EPPIN"/>
    <property type="match status" value="1"/>
</dbReference>
<dbReference type="FunFam" id="4.10.75.10:FF:000004">
    <property type="entry name" value="WAP four-disulfide core domain 6A"/>
    <property type="match status" value="1"/>
</dbReference>
<dbReference type="GO" id="GO:0004867">
    <property type="term" value="F:serine-type endopeptidase inhibitor activity"/>
    <property type="evidence" value="ECO:0007669"/>
    <property type="project" value="UniProtKB-KW"/>
</dbReference>
<dbReference type="InterPro" id="IPR051388">
    <property type="entry name" value="Serpin_venom_toxin"/>
</dbReference>
<dbReference type="Gene3D" id="4.10.410.10">
    <property type="entry name" value="Pancreatic trypsin inhibitor Kunitz domain"/>
    <property type="match status" value="1"/>
</dbReference>
<dbReference type="Pfam" id="PF00095">
    <property type="entry name" value="WAP"/>
    <property type="match status" value="1"/>
</dbReference>
<dbReference type="PROSITE" id="PS00280">
    <property type="entry name" value="BPTI_KUNITZ_1"/>
    <property type="match status" value="1"/>
</dbReference>
<dbReference type="FunFam" id="4.10.410.10:FF:000015">
    <property type="entry name" value="WAP four-disulfide core domain 6A"/>
    <property type="match status" value="1"/>
</dbReference>
<evidence type="ECO:0000313" key="10">
    <source>
        <dbReference type="Proteomes" id="UP000081671"/>
    </source>
</evidence>
<dbReference type="GO" id="GO:0009986">
    <property type="term" value="C:cell surface"/>
    <property type="evidence" value="ECO:0007669"/>
    <property type="project" value="Ensembl"/>
</dbReference>
<feature type="signal peptide" evidence="7">
    <location>
        <begin position="1"/>
        <end position="21"/>
    </location>
</feature>
<dbReference type="FunCoup" id="A0A1S3ES51">
    <property type="interactions" value="6"/>
</dbReference>
<reference evidence="11" key="1">
    <citation type="submission" date="2025-08" db="UniProtKB">
        <authorList>
            <consortium name="RefSeq"/>
        </authorList>
    </citation>
    <scope>IDENTIFICATION</scope>
    <source>
        <tissue evidence="11">Kidney</tissue>
    </source>
</reference>
<evidence type="ECO:0000256" key="1">
    <source>
        <dbReference type="ARBA" id="ARBA00004613"/>
    </source>
</evidence>
<name>A0A1S3ES51_DIPOR</name>
<feature type="domain" description="WAP" evidence="9">
    <location>
        <begin position="26"/>
        <end position="73"/>
    </location>
</feature>
<keyword evidence="2" id="KW-0964">Secreted</keyword>
<dbReference type="PRINTS" id="PR00759">
    <property type="entry name" value="BASICPTASE"/>
</dbReference>
<dbReference type="GO" id="GO:0090281">
    <property type="term" value="P:negative regulation of calcium ion import"/>
    <property type="evidence" value="ECO:0007669"/>
    <property type="project" value="Ensembl"/>
</dbReference>
<dbReference type="InterPro" id="IPR002223">
    <property type="entry name" value="Kunitz_BPTI"/>
</dbReference>
<feature type="domain" description="BPTI/Kunitz inhibitor" evidence="8">
    <location>
        <begin position="77"/>
        <end position="127"/>
    </location>
</feature>
<dbReference type="GO" id="GO:0005615">
    <property type="term" value="C:extracellular space"/>
    <property type="evidence" value="ECO:0007669"/>
    <property type="project" value="Ensembl"/>
</dbReference>
<dbReference type="OMA" id="CCVFNCG"/>
<keyword evidence="3" id="KW-0646">Protease inhibitor</keyword>
<dbReference type="InterPro" id="IPR036645">
    <property type="entry name" value="Elafin-like_sf"/>
</dbReference>
<sequence length="132" mass="15301">MESSGILSIFVLLILFAQVQGPGLSDWLFPKKCPRVRENCEFQERDMCTKDRQCRDNKKCCVFSCGKKCLDVRQDVCQLPKDSGPCMALFHRWWYSNENNTCYSFIYGGCQGNNNNFQTKNICQNACQKKRT</sequence>
<keyword evidence="10" id="KW-1185">Reference proteome</keyword>
<proteinExistence type="predicted"/>
<evidence type="ECO:0000256" key="3">
    <source>
        <dbReference type="ARBA" id="ARBA00022690"/>
    </source>
</evidence>
<evidence type="ECO:0000256" key="7">
    <source>
        <dbReference type="SAM" id="SignalP"/>
    </source>
</evidence>
<evidence type="ECO:0000259" key="8">
    <source>
        <dbReference type="PROSITE" id="PS50279"/>
    </source>
</evidence>
<dbReference type="GO" id="GO:0001669">
    <property type="term" value="C:acrosomal vesicle"/>
    <property type="evidence" value="ECO:0007669"/>
    <property type="project" value="Ensembl"/>
</dbReference>
<evidence type="ECO:0000256" key="2">
    <source>
        <dbReference type="ARBA" id="ARBA00022525"/>
    </source>
</evidence>
<organism evidence="10 11">
    <name type="scientific">Dipodomys ordii</name>
    <name type="common">Ord's kangaroo rat</name>
    <dbReference type="NCBI Taxonomy" id="10020"/>
    <lineage>
        <taxon>Eukaryota</taxon>
        <taxon>Metazoa</taxon>
        <taxon>Chordata</taxon>
        <taxon>Craniata</taxon>
        <taxon>Vertebrata</taxon>
        <taxon>Euteleostomi</taxon>
        <taxon>Mammalia</taxon>
        <taxon>Eutheria</taxon>
        <taxon>Euarchontoglires</taxon>
        <taxon>Glires</taxon>
        <taxon>Rodentia</taxon>
        <taxon>Castorimorpha</taxon>
        <taxon>Heteromyidae</taxon>
        <taxon>Dipodomyinae</taxon>
        <taxon>Dipodomys</taxon>
    </lineage>
</organism>
<dbReference type="InterPro" id="IPR008197">
    <property type="entry name" value="WAP_dom"/>
</dbReference>
<dbReference type="PROSITE" id="PS51390">
    <property type="entry name" value="WAP"/>
    <property type="match status" value="1"/>
</dbReference>
<dbReference type="PANTHER" id="PTHR46751">
    <property type="entry name" value="EPPIN"/>
    <property type="match status" value="1"/>
</dbReference>
<dbReference type="SUPFAM" id="SSF57362">
    <property type="entry name" value="BPTI-like"/>
    <property type="match status" value="1"/>
</dbReference>
<evidence type="ECO:0000256" key="6">
    <source>
        <dbReference type="ARBA" id="ARBA00023157"/>
    </source>
</evidence>
<dbReference type="SUPFAM" id="SSF57256">
    <property type="entry name" value="Elafin-like"/>
    <property type="match status" value="1"/>
</dbReference>
<evidence type="ECO:0000256" key="5">
    <source>
        <dbReference type="ARBA" id="ARBA00022900"/>
    </source>
</evidence>
<evidence type="ECO:0000259" key="9">
    <source>
        <dbReference type="PROSITE" id="PS51390"/>
    </source>
</evidence>
<dbReference type="GeneID" id="105981602"/>
<dbReference type="GO" id="GO:0032991">
    <property type="term" value="C:protein-containing complex"/>
    <property type="evidence" value="ECO:0007669"/>
    <property type="project" value="Ensembl"/>
</dbReference>
<dbReference type="OrthoDB" id="4473401at2759"/>
<evidence type="ECO:0000313" key="11">
    <source>
        <dbReference type="RefSeq" id="XP_012866267.1"/>
    </source>
</evidence>
<dbReference type="GO" id="GO:1901318">
    <property type="term" value="P:negative regulation of flagellated sperm motility"/>
    <property type="evidence" value="ECO:0007669"/>
    <property type="project" value="Ensembl"/>
</dbReference>
<dbReference type="InterPro" id="IPR020901">
    <property type="entry name" value="Prtase_inh_Kunz-CS"/>
</dbReference>
<dbReference type="STRING" id="10020.ENSDORP00000015588"/>
<dbReference type="KEGG" id="dord:105981602"/>
<gene>
    <name evidence="11" type="primary">LOC105981602</name>
</gene>
<dbReference type="AlphaFoldDB" id="A0A1S3ES51"/>
<evidence type="ECO:0000256" key="4">
    <source>
        <dbReference type="ARBA" id="ARBA00022729"/>
    </source>
</evidence>